<reference evidence="6" key="1">
    <citation type="submission" date="2018-05" db="EMBL/GenBank/DDBJ databases">
        <authorList>
            <person name="Lanie J.A."/>
            <person name="Ng W.-L."/>
            <person name="Kazmierczak K.M."/>
            <person name="Andrzejewski T.M."/>
            <person name="Davidsen T.M."/>
            <person name="Wayne K.J."/>
            <person name="Tettelin H."/>
            <person name="Glass J.I."/>
            <person name="Rusch D."/>
            <person name="Podicherti R."/>
            <person name="Tsui H.-C.T."/>
            <person name="Winkler M.E."/>
        </authorList>
    </citation>
    <scope>NUCLEOTIDE SEQUENCE</scope>
</reference>
<gene>
    <name evidence="6" type="ORF">METZ01_LOCUS227630</name>
</gene>
<keyword evidence="3" id="KW-1278">Translocase</keyword>
<evidence type="ECO:0000259" key="5">
    <source>
        <dbReference type="Pfam" id="PF00005"/>
    </source>
</evidence>
<dbReference type="InterPro" id="IPR050086">
    <property type="entry name" value="MetN_ABC_transporter-like"/>
</dbReference>
<dbReference type="InterPro" id="IPR003439">
    <property type="entry name" value="ABC_transporter-like_ATP-bd"/>
</dbReference>
<sequence>KLNALAVLDQVGLLDKAYARADRLSGGQQQRIGIARAIVREPKIILADEPVASLDPVIAFNVLSTLREICKNNGITVVCNLHQVDLALRFADRIIGLNSGKLLFNETIQKIDKDYLQSVYGEGSRGLFFSPGRQLASLPDAAPAAI</sequence>
<dbReference type="EMBL" id="UINC01055650">
    <property type="protein sequence ID" value="SVB74776.1"/>
    <property type="molecule type" value="Genomic_DNA"/>
</dbReference>
<dbReference type="GO" id="GO:0005524">
    <property type="term" value="F:ATP binding"/>
    <property type="evidence" value="ECO:0007669"/>
    <property type="project" value="InterPro"/>
</dbReference>
<name>A0A382GHX1_9ZZZZ</name>
<dbReference type="AlphaFoldDB" id="A0A382GHX1"/>
<evidence type="ECO:0000256" key="2">
    <source>
        <dbReference type="ARBA" id="ARBA00022475"/>
    </source>
</evidence>
<keyword evidence="4" id="KW-0472">Membrane</keyword>
<dbReference type="SUPFAM" id="SSF52540">
    <property type="entry name" value="P-loop containing nucleoside triphosphate hydrolases"/>
    <property type="match status" value="1"/>
</dbReference>
<evidence type="ECO:0000313" key="6">
    <source>
        <dbReference type="EMBL" id="SVB74776.1"/>
    </source>
</evidence>
<feature type="domain" description="ABC transporter" evidence="5">
    <location>
        <begin position="6"/>
        <end position="52"/>
    </location>
</feature>
<proteinExistence type="predicted"/>
<evidence type="ECO:0000256" key="4">
    <source>
        <dbReference type="ARBA" id="ARBA00023136"/>
    </source>
</evidence>
<protein>
    <recommendedName>
        <fullName evidence="5">ABC transporter domain-containing protein</fullName>
    </recommendedName>
</protein>
<dbReference type="GO" id="GO:0016887">
    <property type="term" value="F:ATP hydrolysis activity"/>
    <property type="evidence" value="ECO:0007669"/>
    <property type="project" value="InterPro"/>
</dbReference>
<dbReference type="Gene3D" id="3.40.50.300">
    <property type="entry name" value="P-loop containing nucleotide triphosphate hydrolases"/>
    <property type="match status" value="1"/>
</dbReference>
<dbReference type="PANTHER" id="PTHR43166:SF6">
    <property type="entry name" value="PHOSPHONATES IMPORT ATP-BINDING PROTEIN PHNC"/>
    <property type="match status" value="1"/>
</dbReference>
<dbReference type="Pfam" id="PF00005">
    <property type="entry name" value="ABC_tran"/>
    <property type="match status" value="1"/>
</dbReference>
<feature type="non-terminal residue" evidence="6">
    <location>
        <position position="1"/>
    </location>
</feature>
<evidence type="ECO:0000256" key="1">
    <source>
        <dbReference type="ARBA" id="ARBA00022448"/>
    </source>
</evidence>
<keyword evidence="1" id="KW-0813">Transport</keyword>
<evidence type="ECO:0000256" key="3">
    <source>
        <dbReference type="ARBA" id="ARBA00022967"/>
    </source>
</evidence>
<accession>A0A382GHX1</accession>
<dbReference type="InterPro" id="IPR027417">
    <property type="entry name" value="P-loop_NTPase"/>
</dbReference>
<dbReference type="PANTHER" id="PTHR43166">
    <property type="entry name" value="AMINO ACID IMPORT ATP-BINDING PROTEIN"/>
    <property type="match status" value="1"/>
</dbReference>
<keyword evidence="2" id="KW-1003">Cell membrane</keyword>
<organism evidence="6">
    <name type="scientific">marine metagenome</name>
    <dbReference type="NCBI Taxonomy" id="408172"/>
    <lineage>
        <taxon>unclassified sequences</taxon>
        <taxon>metagenomes</taxon>
        <taxon>ecological metagenomes</taxon>
    </lineage>
</organism>